<dbReference type="InterPro" id="IPR032710">
    <property type="entry name" value="NTF2-like_dom_sf"/>
</dbReference>
<reference evidence="3" key="1">
    <citation type="journal article" date="2019" name="Int. J. Syst. Evol. Microbiol.">
        <title>The Global Catalogue of Microorganisms (GCM) 10K type strain sequencing project: providing services to taxonomists for standard genome sequencing and annotation.</title>
        <authorList>
            <consortium name="The Broad Institute Genomics Platform"/>
            <consortium name="The Broad Institute Genome Sequencing Center for Infectious Disease"/>
            <person name="Wu L."/>
            <person name="Ma J."/>
        </authorList>
    </citation>
    <scope>NUCLEOTIDE SEQUENCE [LARGE SCALE GENOMIC DNA]</scope>
    <source>
        <strain evidence="3">CCUG 62763</strain>
    </source>
</reference>
<gene>
    <name evidence="2" type="ORF">ACFO3M_21910</name>
</gene>
<dbReference type="Proteomes" id="UP001596025">
    <property type="component" value="Unassembled WGS sequence"/>
</dbReference>
<dbReference type="InterPro" id="IPR037401">
    <property type="entry name" value="SnoaL-like"/>
</dbReference>
<dbReference type="SUPFAM" id="SSF54427">
    <property type="entry name" value="NTF2-like"/>
    <property type="match status" value="1"/>
</dbReference>
<comment type="caution">
    <text evidence="2">The sequence shown here is derived from an EMBL/GenBank/DDBJ whole genome shotgun (WGS) entry which is preliminary data.</text>
</comment>
<dbReference type="EMBL" id="JBHSGR010000035">
    <property type="protein sequence ID" value="MFC4696071.1"/>
    <property type="molecule type" value="Genomic_DNA"/>
</dbReference>
<sequence>MLLAIRLRDAMNAHDLEAFLDCFHEDYRSEQPAHPGRGFAGREQVRANWSAVFAGVPDFSATLLGHCQDGDREWSEWRWTGTRAGAGDLDVAGVVVLGVRDGRVAWGRLYMEPVSGEEEGIDAAVRTMTGEGPGDG</sequence>
<evidence type="ECO:0000259" key="1">
    <source>
        <dbReference type="Pfam" id="PF12680"/>
    </source>
</evidence>
<evidence type="ECO:0000313" key="2">
    <source>
        <dbReference type="EMBL" id="MFC4696071.1"/>
    </source>
</evidence>
<accession>A0ABV9LQ88</accession>
<organism evidence="2 3">
    <name type="scientific">Geodermatophilus arenarius</name>
    <dbReference type="NCBI Taxonomy" id="1137990"/>
    <lineage>
        <taxon>Bacteria</taxon>
        <taxon>Bacillati</taxon>
        <taxon>Actinomycetota</taxon>
        <taxon>Actinomycetes</taxon>
        <taxon>Geodermatophilales</taxon>
        <taxon>Geodermatophilaceae</taxon>
        <taxon>Geodermatophilus</taxon>
    </lineage>
</organism>
<keyword evidence="3" id="KW-1185">Reference proteome</keyword>
<dbReference type="RefSeq" id="WP_387994079.1">
    <property type="nucleotide sequence ID" value="NZ_JBHSGR010000035.1"/>
</dbReference>
<proteinExistence type="predicted"/>
<dbReference type="Gene3D" id="3.10.450.50">
    <property type="match status" value="1"/>
</dbReference>
<dbReference type="Pfam" id="PF12680">
    <property type="entry name" value="SnoaL_2"/>
    <property type="match status" value="1"/>
</dbReference>
<protein>
    <submittedName>
        <fullName evidence="2">Nuclear transport factor 2 family protein</fullName>
    </submittedName>
</protein>
<feature type="domain" description="SnoaL-like" evidence="1">
    <location>
        <begin position="6"/>
        <end position="105"/>
    </location>
</feature>
<evidence type="ECO:0000313" key="3">
    <source>
        <dbReference type="Proteomes" id="UP001596025"/>
    </source>
</evidence>
<name>A0ABV9LQ88_9ACTN</name>